<feature type="domain" description="FAD-binding PCMH-type" evidence="2">
    <location>
        <begin position="13"/>
        <end position="179"/>
    </location>
</feature>
<dbReference type="GO" id="GO:0080049">
    <property type="term" value="F:L-gulono-1,4-lactone dehydrogenase activity"/>
    <property type="evidence" value="ECO:0007669"/>
    <property type="project" value="TreeGrafter"/>
</dbReference>
<dbReference type="PANTHER" id="PTHR43762:SF1">
    <property type="entry name" value="D-ARABINONO-1,4-LACTONE OXIDASE"/>
    <property type="match status" value="1"/>
</dbReference>
<dbReference type="InterPro" id="IPR007173">
    <property type="entry name" value="ALO_C"/>
</dbReference>
<dbReference type="GO" id="GO:0071949">
    <property type="term" value="F:FAD binding"/>
    <property type="evidence" value="ECO:0007669"/>
    <property type="project" value="InterPro"/>
</dbReference>
<dbReference type="GO" id="GO:0016020">
    <property type="term" value="C:membrane"/>
    <property type="evidence" value="ECO:0007669"/>
    <property type="project" value="InterPro"/>
</dbReference>
<gene>
    <name evidence="3" type="ORF">SE17_23600</name>
</gene>
<dbReference type="InterPro" id="IPR016171">
    <property type="entry name" value="Vanillyl_alc_oxidase_C-sub2"/>
</dbReference>
<dbReference type="PANTHER" id="PTHR43762">
    <property type="entry name" value="L-GULONOLACTONE OXIDASE"/>
    <property type="match status" value="1"/>
</dbReference>
<accession>A0A0P9DDV6</accession>
<dbReference type="PROSITE" id="PS51387">
    <property type="entry name" value="FAD_PCMH"/>
    <property type="match status" value="1"/>
</dbReference>
<dbReference type="AlphaFoldDB" id="A0A0P9DDV6"/>
<keyword evidence="1" id="KW-0560">Oxidoreductase</keyword>
<dbReference type="PIRSF" id="PIRSF000136">
    <property type="entry name" value="LGO_GLO"/>
    <property type="match status" value="1"/>
</dbReference>
<organism evidence="3 4">
    <name type="scientific">Kouleothrix aurantiaca</name>
    <dbReference type="NCBI Taxonomy" id="186479"/>
    <lineage>
        <taxon>Bacteria</taxon>
        <taxon>Bacillati</taxon>
        <taxon>Chloroflexota</taxon>
        <taxon>Chloroflexia</taxon>
        <taxon>Chloroflexales</taxon>
        <taxon>Roseiflexineae</taxon>
        <taxon>Roseiflexaceae</taxon>
        <taxon>Kouleothrix</taxon>
    </lineage>
</organism>
<comment type="caution">
    <text evidence="3">The sequence shown here is derived from an EMBL/GenBank/DDBJ whole genome shotgun (WGS) entry which is preliminary data.</text>
</comment>
<name>A0A0P9DDV6_9CHLR</name>
<sequence length="422" mass="45977">MMSAHERNWAGNLTYSSVRIHRPTTVAEVQEIVRSSSKLRALGSRHSFNTIADTPEDLVSLEGLSRIVALDRERGTVTVEAGIKYGHLGTYLHGEGFALHNLASLPHISVAGACATATHGSGDRNGNLATAVTALEFVAADGELVRLSREADGDAFLGAVVHLGALGVITQMTLAIEPTYTVQQDVYVDLPVAQLEANYEAIESDAYSVSLFTNWQGDAVGEIWLKRRLPDGVARAMAPEFFGAMLAANALHPIPALSAANCTVQGGEPGPWHERLPHFRMDFTPSSGDEIQTEYFVPRPHAVAAMRAITAIRDQLAPVLMISEVRTLAADELWMSPCYRQECVALHFTWHPNAAAVQAVLPTLEAQLAPFEPRPHWGKVFAMPAAQVQARYPRLGDFRALVQQYDPAGKFRNAFIDTYIFG</sequence>
<dbReference type="PATRIC" id="fig|186479.3.peg.509"/>
<dbReference type="Gene3D" id="3.30.465.10">
    <property type="match status" value="1"/>
</dbReference>
<dbReference type="InterPro" id="IPR036318">
    <property type="entry name" value="FAD-bd_PCMH-like_sf"/>
</dbReference>
<evidence type="ECO:0000313" key="3">
    <source>
        <dbReference type="EMBL" id="KPV51023.1"/>
    </source>
</evidence>
<dbReference type="InterPro" id="IPR016169">
    <property type="entry name" value="FAD-bd_PCMH_sub2"/>
</dbReference>
<dbReference type="Gene3D" id="3.30.43.10">
    <property type="entry name" value="Uridine Diphospho-n-acetylenolpyruvylglucosamine Reductase, domain 2"/>
    <property type="match status" value="1"/>
</dbReference>
<evidence type="ECO:0000313" key="4">
    <source>
        <dbReference type="Proteomes" id="UP000050509"/>
    </source>
</evidence>
<dbReference type="GO" id="GO:0003885">
    <property type="term" value="F:D-arabinono-1,4-lactone oxidase activity"/>
    <property type="evidence" value="ECO:0007669"/>
    <property type="project" value="InterPro"/>
</dbReference>
<dbReference type="InterPro" id="IPR016166">
    <property type="entry name" value="FAD-bd_PCMH"/>
</dbReference>
<dbReference type="InterPro" id="IPR016167">
    <property type="entry name" value="FAD-bd_PCMH_sub1"/>
</dbReference>
<evidence type="ECO:0000256" key="1">
    <source>
        <dbReference type="ARBA" id="ARBA00023002"/>
    </source>
</evidence>
<dbReference type="Pfam" id="PF04030">
    <property type="entry name" value="ALO"/>
    <property type="match status" value="1"/>
</dbReference>
<dbReference type="Gene3D" id="3.30.70.2530">
    <property type="match status" value="1"/>
</dbReference>
<proteinExistence type="predicted"/>
<keyword evidence="4" id="KW-1185">Reference proteome</keyword>
<dbReference type="Proteomes" id="UP000050509">
    <property type="component" value="Unassembled WGS sequence"/>
</dbReference>
<dbReference type="Gene3D" id="3.30.70.2520">
    <property type="match status" value="1"/>
</dbReference>
<evidence type="ECO:0000259" key="2">
    <source>
        <dbReference type="PROSITE" id="PS51387"/>
    </source>
</evidence>
<dbReference type="InterPro" id="IPR006094">
    <property type="entry name" value="Oxid_FAD_bind_N"/>
</dbReference>
<dbReference type="EMBL" id="LJCR01001110">
    <property type="protein sequence ID" value="KPV51023.1"/>
    <property type="molecule type" value="Genomic_DNA"/>
</dbReference>
<dbReference type="InterPro" id="IPR010031">
    <property type="entry name" value="FAD_lactone_oxidase-like"/>
</dbReference>
<dbReference type="SUPFAM" id="SSF56176">
    <property type="entry name" value="FAD-binding/transporter-associated domain-like"/>
    <property type="match status" value="1"/>
</dbReference>
<dbReference type="Pfam" id="PF01565">
    <property type="entry name" value="FAD_binding_4"/>
    <property type="match status" value="1"/>
</dbReference>
<reference evidence="3 4" key="1">
    <citation type="submission" date="2015-09" db="EMBL/GenBank/DDBJ databases">
        <title>Draft genome sequence of Kouleothrix aurantiaca JCM 19913.</title>
        <authorList>
            <person name="Hemp J."/>
        </authorList>
    </citation>
    <scope>NUCLEOTIDE SEQUENCE [LARGE SCALE GENOMIC DNA]</scope>
    <source>
        <strain evidence="3 4">COM-B</strain>
    </source>
</reference>
<dbReference type="Gene3D" id="1.10.45.10">
    <property type="entry name" value="Vanillyl-alcohol Oxidase, Chain A, domain 4"/>
    <property type="match status" value="1"/>
</dbReference>
<protein>
    <submittedName>
        <fullName evidence="3">FAD-binding protein</fullName>
    </submittedName>
</protein>